<evidence type="ECO:0000313" key="1">
    <source>
        <dbReference type="EMBL" id="CUW09809.1"/>
    </source>
</evidence>
<evidence type="ECO:0000313" key="2">
    <source>
        <dbReference type="EMBL" id="CUW10880.1"/>
    </source>
</evidence>
<sequence>MKHFSGQAVTSMIVTLFKALKMQKELQRIYSREFAKYDEIEEI</sequence>
<keyword evidence="4" id="KW-1185">Reference proteome</keyword>
<dbReference type="AlphaFoldDB" id="A0AAN2QVC4"/>
<dbReference type="Proteomes" id="UP000199047">
    <property type="component" value="Unassembled WGS sequence"/>
</dbReference>
<organism evidence="2 3">
    <name type="scientific">Leuconostoc inhae</name>
    <dbReference type="NCBI Taxonomy" id="178001"/>
    <lineage>
        <taxon>Bacteria</taxon>
        <taxon>Bacillati</taxon>
        <taxon>Bacillota</taxon>
        <taxon>Bacilli</taxon>
        <taxon>Lactobacillales</taxon>
        <taxon>Lactobacillaceae</taxon>
        <taxon>Leuconostoc</taxon>
    </lineage>
</organism>
<evidence type="ECO:0000313" key="3">
    <source>
        <dbReference type="Proteomes" id="UP000198868"/>
    </source>
</evidence>
<evidence type="ECO:0000313" key="4">
    <source>
        <dbReference type="Proteomes" id="UP000199047"/>
    </source>
</evidence>
<dbReference type="Proteomes" id="UP000198868">
    <property type="component" value="Unassembled WGS sequence"/>
</dbReference>
<accession>A0AAN2QVC4</accession>
<name>A0AAN2QVC4_9LACO</name>
<dbReference type="EMBL" id="FBTB01000010">
    <property type="protein sequence ID" value="CUW09809.1"/>
    <property type="molecule type" value="Genomic_DNA"/>
</dbReference>
<protein>
    <submittedName>
        <fullName evidence="2">Uncharacterized protein</fullName>
    </submittedName>
</protein>
<comment type="caution">
    <text evidence="2">The sequence shown here is derived from an EMBL/GenBank/DDBJ whole genome shotgun (WGS) entry which is preliminary data.</text>
</comment>
<gene>
    <name evidence="1" type="ORF">KSL4_1609</name>
    <name evidence="2" type="ORF">PL111_1666</name>
</gene>
<proteinExistence type="predicted"/>
<reference evidence="3 4" key="1">
    <citation type="submission" date="2015-12" db="EMBL/GenBank/DDBJ databases">
        <authorList>
            <person name="Andreevskaya M."/>
        </authorList>
    </citation>
    <scope>NUCLEOTIDE SEQUENCE [LARGE SCALE GENOMIC DNA]</scope>
    <source>
        <strain evidence="1 4">KSL4-2</strain>
        <strain evidence="2 3">PL111</strain>
    </source>
</reference>
<dbReference type="EMBL" id="FBTU01000016">
    <property type="protein sequence ID" value="CUW10880.1"/>
    <property type="molecule type" value="Genomic_DNA"/>
</dbReference>